<evidence type="ECO:0000313" key="2">
    <source>
        <dbReference type="EMBL" id="ARX88276.1"/>
    </source>
</evidence>
<keyword evidence="3" id="KW-1185">Reference proteome</keyword>
<reference evidence="2 3" key="1">
    <citation type="submission" date="2017-05" db="EMBL/GenBank/DDBJ databases">
        <title>Streptomyces alboflavus Genome sequencing and assembly.</title>
        <authorList>
            <person name="Wang Y."/>
            <person name="Du B."/>
            <person name="Ding Y."/>
            <person name="Liu H."/>
            <person name="Hou Q."/>
            <person name="Liu K."/>
            <person name="Wang C."/>
            <person name="Yao L."/>
        </authorList>
    </citation>
    <scope>NUCLEOTIDE SEQUENCE [LARGE SCALE GENOMIC DNA]</scope>
    <source>
        <strain evidence="2 3">MDJK44</strain>
    </source>
</reference>
<dbReference type="STRING" id="67267.GCA_000716675_01909"/>
<name>A0A1Z1WPB0_9ACTN</name>
<feature type="transmembrane region" description="Helical" evidence="1">
    <location>
        <begin position="118"/>
        <end position="144"/>
    </location>
</feature>
<organism evidence="2 3">
    <name type="scientific">Streptomyces alboflavus</name>
    <dbReference type="NCBI Taxonomy" id="67267"/>
    <lineage>
        <taxon>Bacteria</taxon>
        <taxon>Bacillati</taxon>
        <taxon>Actinomycetota</taxon>
        <taxon>Actinomycetes</taxon>
        <taxon>Kitasatosporales</taxon>
        <taxon>Streptomycetaceae</taxon>
        <taxon>Streptomyces</taxon>
    </lineage>
</organism>
<accession>A0A1Z1WPB0</accession>
<feature type="transmembrane region" description="Helical" evidence="1">
    <location>
        <begin position="183"/>
        <end position="200"/>
    </location>
</feature>
<sequence length="265" mass="29217">MPQLDLRSGPPLFRQFPTALRFSVQEQSRNRLAALLLGLFVPVWYLLMISIAGDKDLEFKLYSTGEMLKVDGRNVTLITAGMNSLTMISGFVVFDAVRKALNFDRRLAFAGFRQSTLIGAKMMAIGIVTASIALYTALALFLFWRPGFTGWGAILLGFMAMTLTYGSLGLLLGVLVKNDLEGFFLIIMGGLTDTFLQNPLGNPAANKPVLQYFPSFGPMQFSVGSSLGDTVMWRYLGMGVAWAAAFALIGLVVFHFRTRSRRPTR</sequence>
<keyword evidence="1" id="KW-0472">Membrane</keyword>
<dbReference type="AlphaFoldDB" id="A0A1Z1WPB0"/>
<protein>
    <submittedName>
        <fullName evidence="2">Membrane protein</fullName>
    </submittedName>
</protein>
<keyword evidence="1" id="KW-0812">Transmembrane</keyword>
<feature type="transmembrane region" description="Helical" evidence="1">
    <location>
        <begin position="150"/>
        <end position="176"/>
    </location>
</feature>
<dbReference type="EMBL" id="CP021748">
    <property type="protein sequence ID" value="ARX88276.1"/>
    <property type="molecule type" value="Genomic_DNA"/>
</dbReference>
<gene>
    <name evidence="2" type="ORF">SMD44_07763</name>
</gene>
<dbReference type="eggNOG" id="ENOG502Z977">
    <property type="taxonomic scope" value="Bacteria"/>
</dbReference>
<evidence type="ECO:0000256" key="1">
    <source>
        <dbReference type="SAM" id="Phobius"/>
    </source>
</evidence>
<dbReference type="OrthoDB" id="3690421at2"/>
<feature type="transmembrane region" description="Helical" evidence="1">
    <location>
        <begin position="32"/>
        <end position="53"/>
    </location>
</feature>
<dbReference type="RefSeq" id="WP_087886805.1">
    <property type="nucleotide sequence ID" value="NZ_CP021748.1"/>
</dbReference>
<feature type="transmembrane region" description="Helical" evidence="1">
    <location>
        <begin position="235"/>
        <end position="256"/>
    </location>
</feature>
<proteinExistence type="predicted"/>
<keyword evidence="1" id="KW-1133">Transmembrane helix</keyword>
<feature type="transmembrane region" description="Helical" evidence="1">
    <location>
        <begin position="73"/>
        <end position="97"/>
    </location>
</feature>
<evidence type="ECO:0000313" key="3">
    <source>
        <dbReference type="Proteomes" id="UP000195880"/>
    </source>
</evidence>
<dbReference type="Proteomes" id="UP000195880">
    <property type="component" value="Chromosome"/>
</dbReference>
<dbReference type="KEGG" id="salf:SMD44_07763"/>